<proteinExistence type="predicted"/>
<reference evidence="3" key="1">
    <citation type="journal article" date="2019" name="Int. J. Syst. Evol. Microbiol.">
        <title>The Global Catalogue of Microorganisms (GCM) 10K type strain sequencing project: providing services to taxonomists for standard genome sequencing and annotation.</title>
        <authorList>
            <consortium name="The Broad Institute Genomics Platform"/>
            <consortium name="The Broad Institute Genome Sequencing Center for Infectious Disease"/>
            <person name="Wu L."/>
            <person name="Ma J."/>
        </authorList>
    </citation>
    <scope>NUCLEOTIDE SEQUENCE [LARGE SCALE GENOMIC DNA]</scope>
    <source>
        <strain evidence="3">CCUG 62953</strain>
    </source>
</reference>
<dbReference type="Proteomes" id="UP001597135">
    <property type="component" value="Unassembled WGS sequence"/>
</dbReference>
<dbReference type="RefSeq" id="WP_386806079.1">
    <property type="nucleotide sequence ID" value="NZ_JBHTMU010000053.1"/>
</dbReference>
<keyword evidence="3" id="KW-1185">Reference proteome</keyword>
<keyword evidence="1" id="KW-0732">Signal</keyword>
<comment type="caution">
    <text evidence="2">The sequence shown here is derived from an EMBL/GenBank/DDBJ whole genome shotgun (WGS) entry which is preliminary data.</text>
</comment>
<sequence>MSRLIALTALILSLSAPAFAQMANPVPADLWFPETPEPVVTRDLIQTGQ</sequence>
<name>A0ABW3ZN68_9RHOB</name>
<feature type="chain" id="PRO_5046754520" evidence="1">
    <location>
        <begin position="21"/>
        <end position="49"/>
    </location>
</feature>
<evidence type="ECO:0000313" key="2">
    <source>
        <dbReference type="EMBL" id="MFD1344499.1"/>
    </source>
</evidence>
<evidence type="ECO:0000313" key="3">
    <source>
        <dbReference type="Proteomes" id="UP001597135"/>
    </source>
</evidence>
<accession>A0ABW3ZN68</accession>
<feature type="signal peptide" evidence="1">
    <location>
        <begin position="1"/>
        <end position="20"/>
    </location>
</feature>
<organism evidence="2 3">
    <name type="scientific">Litorisediminicola beolgyonensis</name>
    <dbReference type="NCBI Taxonomy" id="1173614"/>
    <lineage>
        <taxon>Bacteria</taxon>
        <taxon>Pseudomonadati</taxon>
        <taxon>Pseudomonadota</taxon>
        <taxon>Alphaproteobacteria</taxon>
        <taxon>Rhodobacterales</taxon>
        <taxon>Paracoccaceae</taxon>
        <taxon>Litorisediminicola</taxon>
    </lineage>
</organism>
<gene>
    <name evidence="2" type="ORF">ACFQ4E_18860</name>
</gene>
<protein>
    <submittedName>
        <fullName evidence="2">Uncharacterized protein</fullName>
    </submittedName>
</protein>
<dbReference type="EMBL" id="JBHTMU010000053">
    <property type="protein sequence ID" value="MFD1344499.1"/>
    <property type="molecule type" value="Genomic_DNA"/>
</dbReference>
<evidence type="ECO:0000256" key="1">
    <source>
        <dbReference type="SAM" id="SignalP"/>
    </source>
</evidence>